<evidence type="ECO:0000313" key="2">
    <source>
        <dbReference type="EMBL" id="BBO74353.1"/>
    </source>
</evidence>
<keyword evidence="3" id="KW-1185">Reference proteome</keyword>
<proteinExistence type="predicted"/>
<name>A0A5K7Z2Q3_9BACT</name>
<dbReference type="RefSeq" id="WP_155303394.1">
    <property type="nucleotide sequence ID" value="NZ_AP021875.1"/>
</dbReference>
<organism evidence="2 3">
    <name type="scientific">Desulfosarcina widdelii</name>
    <dbReference type="NCBI Taxonomy" id="947919"/>
    <lineage>
        <taxon>Bacteria</taxon>
        <taxon>Pseudomonadati</taxon>
        <taxon>Thermodesulfobacteriota</taxon>
        <taxon>Desulfobacteria</taxon>
        <taxon>Desulfobacterales</taxon>
        <taxon>Desulfosarcinaceae</taxon>
        <taxon>Desulfosarcina</taxon>
    </lineage>
</organism>
<feature type="domain" description="AbiTii" evidence="1">
    <location>
        <begin position="3"/>
        <end position="186"/>
    </location>
</feature>
<dbReference type="Pfam" id="PF18864">
    <property type="entry name" value="AbiTii"/>
    <property type="match status" value="1"/>
</dbReference>
<evidence type="ECO:0000313" key="3">
    <source>
        <dbReference type="Proteomes" id="UP000427769"/>
    </source>
</evidence>
<protein>
    <recommendedName>
        <fullName evidence="1">AbiTii domain-containing protein</fullName>
    </recommendedName>
</protein>
<evidence type="ECO:0000259" key="1">
    <source>
        <dbReference type="Pfam" id="PF18864"/>
    </source>
</evidence>
<accession>A0A5K7Z2Q3</accession>
<dbReference type="KEGG" id="dwd:DSCW_17700"/>
<gene>
    <name evidence="2" type="ORF">DSCW_17700</name>
</gene>
<sequence length="280" mass="31771">MKSLVLELQSEAMNPNSRLSDILRKALVVAKKLKINDFKSWIDSEMKGYQKEAIIPSYRNVKGSLKAWNPYNGWIPVVMENSEAMEAISKRDIGQPISELESLIHEKEKGGVLQVPLPHDWIMKLFSHSEQFRLGMVPTLLVDRSQIFRILDSVRNEILNWSLELENQGILGDGMSFSIEEINKAGSVTYNIKSFKGILGDVTSSNVQVGDYSSIHDSLKEKGVTQKERNELENLLDELKKADPSQRKSLIQRGFCWVNRNASTIGTLSSTIKNWFDMLN</sequence>
<dbReference type="AlphaFoldDB" id="A0A5K7Z2Q3"/>
<dbReference type="OrthoDB" id="5540951at2"/>
<dbReference type="InterPro" id="IPR041304">
    <property type="entry name" value="AbiTii"/>
</dbReference>
<reference evidence="2 3" key="1">
    <citation type="submission" date="2019-11" db="EMBL/GenBank/DDBJ databases">
        <title>Comparative genomics of hydrocarbon-degrading Desulfosarcina strains.</title>
        <authorList>
            <person name="Watanabe M."/>
            <person name="Kojima H."/>
            <person name="Fukui M."/>
        </authorList>
    </citation>
    <scope>NUCLEOTIDE SEQUENCE [LARGE SCALE GENOMIC DNA]</scope>
    <source>
        <strain evidence="2 3">PP31</strain>
    </source>
</reference>
<dbReference type="Proteomes" id="UP000427769">
    <property type="component" value="Chromosome"/>
</dbReference>
<dbReference type="EMBL" id="AP021875">
    <property type="protein sequence ID" value="BBO74353.1"/>
    <property type="molecule type" value="Genomic_DNA"/>
</dbReference>